<dbReference type="PANTHER" id="PTHR43750:SF3">
    <property type="entry name" value="UDP-GLUCOSE 6-DEHYDROGENASE TUAD"/>
    <property type="match status" value="1"/>
</dbReference>
<dbReference type="HOGENOM" id="CLU_023810_1_2_12"/>
<reference evidence="13 14" key="1">
    <citation type="journal article" date="2015" name="Stand. Genomic Sci.">
        <title>Complete genome sequence and description of Salinispira pacifica gen. nov., sp. nov., a novel spirochaete isolated form a hypersaline microbial mat.</title>
        <authorList>
            <person name="Ben Hania W."/>
            <person name="Joseph M."/>
            <person name="Schumann P."/>
            <person name="Bunk B."/>
            <person name="Fiebig A."/>
            <person name="Sproer C."/>
            <person name="Klenk H.P."/>
            <person name="Fardeau M.L."/>
            <person name="Spring S."/>
        </authorList>
    </citation>
    <scope>NUCLEOTIDE SEQUENCE [LARGE SCALE GENOMIC DNA]</scope>
    <source>
        <strain evidence="13 14">L21-RPul-D2</strain>
    </source>
</reference>
<feature type="binding site" evidence="11">
    <location>
        <position position="14"/>
    </location>
    <ligand>
        <name>NAD(+)</name>
        <dbReference type="ChEBI" id="CHEBI:57540"/>
    </ligand>
</feature>
<dbReference type="InterPro" id="IPR036220">
    <property type="entry name" value="UDP-Glc/GDP-Man_DH_C_sf"/>
</dbReference>
<sequence>MGLSDFGNTVVGVDINEEKVRRLNKGKSPIYEPGVEEYLHRNLQSGRLRFSSNAAEGIRSSEVILIAVGTPMDTDGTADLSFVYQVADTVADNLNEFTVVVTKSTVPVGTNAAIRDRIAERSGKDPERDFAVVSNPEFLREGRAVQDFFHPDRTVIGYENEKAKEVLVDVYRALNLISVPFVWCNLETAELIKYASNAFLATKIAFINQMANLAETVGADIHKIAKTMGMDGRISPKFLHPGPGYGGSCFPKDTQALIKTGEQFGVDMSIIKTVVSSNSYQKERMVTKLLQLMNLSDTDSQAFAGKRVALLGLAFKQETDDIRESPALLVAKKLSELGGEINAYDPKAIENFKVEFPNVQYFSDCYSAVEGVDAVMLLTEWNEFRSLDLEKIASTVRSKFILDARNLLDITEAQKWGFTYQGVGR</sequence>
<accession>V5WL87</accession>
<dbReference type="PIRSF" id="PIRSF500134">
    <property type="entry name" value="UDPglc_DH_bac"/>
    <property type="match status" value="1"/>
</dbReference>
<feature type="binding site" evidence="11">
    <location>
        <position position="323"/>
    </location>
    <ligand>
        <name>NAD(+)</name>
        <dbReference type="ChEBI" id="CHEBI:57540"/>
    </ligand>
</feature>
<dbReference type="SUPFAM" id="SSF52413">
    <property type="entry name" value="UDP-glucose/GDP-mannose dehydrogenase C-terminal domain"/>
    <property type="match status" value="1"/>
</dbReference>
<dbReference type="SUPFAM" id="SSF51735">
    <property type="entry name" value="NAD(P)-binding Rossmann-fold domains"/>
    <property type="match status" value="1"/>
</dbReference>
<comment type="similarity">
    <text evidence="2 8">Belongs to the UDP-glucose/GDP-mannose dehydrogenase family.</text>
</comment>
<evidence type="ECO:0000256" key="11">
    <source>
        <dbReference type="PIRSR" id="PIRSR500134-3"/>
    </source>
</evidence>
<feature type="binding site" evidence="10">
    <location>
        <position position="246"/>
    </location>
    <ligand>
        <name>substrate</name>
    </ligand>
</feature>
<evidence type="ECO:0000256" key="2">
    <source>
        <dbReference type="ARBA" id="ARBA00006601"/>
    </source>
</evidence>
<dbReference type="KEGG" id="slr:L21SP2_3153"/>
<keyword evidence="6 8" id="KW-0520">NAD</keyword>
<evidence type="ECO:0000313" key="14">
    <source>
        <dbReference type="Proteomes" id="UP000018680"/>
    </source>
</evidence>
<evidence type="ECO:0000256" key="6">
    <source>
        <dbReference type="ARBA" id="ARBA00023027"/>
    </source>
</evidence>
<dbReference type="NCBIfam" id="TIGR03026">
    <property type="entry name" value="NDP-sugDHase"/>
    <property type="match status" value="1"/>
</dbReference>
<dbReference type="AlphaFoldDB" id="V5WL87"/>
<feature type="binding site" evidence="11">
    <location>
        <position position="19"/>
    </location>
    <ligand>
        <name>NAD(+)</name>
        <dbReference type="ChEBI" id="CHEBI:57540"/>
    </ligand>
</feature>
<organism evidence="13 14">
    <name type="scientific">Salinispira pacifica</name>
    <dbReference type="NCBI Taxonomy" id="1307761"/>
    <lineage>
        <taxon>Bacteria</taxon>
        <taxon>Pseudomonadati</taxon>
        <taxon>Spirochaetota</taxon>
        <taxon>Spirochaetia</taxon>
        <taxon>Spirochaetales</taxon>
        <taxon>Spirochaetaceae</taxon>
        <taxon>Salinispira</taxon>
    </lineage>
</organism>
<feature type="active site" description="Nucleophile" evidence="9">
    <location>
        <position position="249"/>
    </location>
</feature>
<feature type="binding site" evidence="11">
    <location>
        <position position="105"/>
    </location>
    <ligand>
        <name>NAD(+)</name>
        <dbReference type="ChEBI" id="CHEBI:57540"/>
    </ligand>
</feature>
<dbReference type="SMART" id="SM00984">
    <property type="entry name" value="UDPG_MGDP_dh_C"/>
    <property type="match status" value="1"/>
</dbReference>
<feature type="binding site" evidence="11">
    <location>
        <position position="252"/>
    </location>
    <ligand>
        <name>NAD(+)</name>
        <dbReference type="ChEBI" id="CHEBI:57540"/>
    </ligand>
</feature>
<dbReference type="EMBL" id="CP006939">
    <property type="protein sequence ID" value="AHC16493.1"/>
    <property type="molecule type" value="Genomic_DNA"/>
</dbReference>
<dbReference type="InterPro" id="IPR014026">
    <property type="entry name" value="UDP-Glc/GDP-Man_DH_dimer"/>
</dbReference>
<feature type="binding site" evidence="11">
    <location>
        <position position="141"/>
    </location>
    <ligand>
        <name>NAD(+)</name>
        <dbReference type="ChEBI" id="CHEBI:57540"/>
    </ligand>
</feature>
<dbReference type="InterPro" id="IPR008927">
    <property type="entry name" value="6-PGluconate_DH-like_C_sf"/>
</dbReference>
<evidence type="ECO:0000256" key="5">
    <source>
        <dbReference type="ARBA" id="ARBA00023002"/>
    </source>
</evidence>
<feature type="binding site" evidence="10">
    <location>
        <position position="193"/>
    </location>
    <ligand>
        <name>substrate</name>
    </ligand>
</feature>
<evidence type="ECO:0000259" key="12">
    <source>
        <dbReference type="SMART" id="SM00984"/>
    </source>
</evidence>
<dbReference type="STRING" id="1307761.L21SP2_3153"/>
<dbReference type="GO" id="GO:0003979">
    <property type="term" value="F:UDP-glucose 6-dehydrogenase activity"/>
    <property type="evidence" value="ECO:0007669"/>
    <property type="project" value="UniProtKB-EC"/>
</dbReference>
<dbReference type="PATRIC" id="fig|1307761.3.peg.3142"/>
<dbReference type="InterPro" id="IPR028357">
    <property type="entry name" value="UDPglc_DH_bac"/>
</dbReference>
<dbReference type="GO" id="GO:0006065">
    <property type="term" value="P:UDP-glucuronate biosynthetic process"/>
    <property type="evidence" value="ECO:0007669"/>
    <property type="project" value="UniProtKB-UniPathway"/>
</dbReference>
<evidence type="ECO:0000256" key="7">
    <source>
        <dbReference type="ARBA" id="ARBA00047473"/>
    </source>
</evidence>
<dbReference type="InterPro" id="IPR036291">
    <property type="entry name" value="NAD(P)-bd_dom_sf"/>
</dbReference>
<protein>
    <recommendedName>
        <fullName evidence="4 8">UDP-glucose 6-dehydrogenase</fullName>
        <ecNumber evidence="3 8">1.1.1.22</ecNumber>
    </recommendedName>
</protein>
<evidence type="ECO:0000256" key="3">
    <source>
        <dbReference type="ARBA" id="ARBA00012954"/>
    </source>
</evidence>
<dbReference type="GO" id="GO:0000271">
    <property type="term" value="P:polysaccharide biosynthetic process"/>
    <property type="evidence" value="ECO:0007669"/>
    <property type="project" value="InterPro"/>
</dbReference>
<dbReference type="eggNOG" id="COG1004">
    <property type="taxonomic scope" value="Bacteria"/>
</dbReference>
<evidence type="ECO:0000256" key="8">
    <source>
        <dbReference type="PIRNR" id="PIRNR000124"/>
    </source>
</evidence>
<feature type="binding site" evidence="10">
    <location>
        <begin position="138"/>
        <end position="141"/>
    </location>
    <ligand>
        <name>substrate</name>
    </ligand>
</feature>
<dbReference type="Gene3D" id="1.20.5.100">
    <property type="entry name" value="Cytochrome c1, transmembrane anchor, C-terminal"/>
    <property type="match status" value="1"/>
</dbReference>
<feature type="binding site" evidence="10">
    <location>
        <position position="316"/>
    </location>
    <ligand>
        <name>substrate</name>
    </ligand>
</feature>
<dbReference type="SUPFAM" id="SSF48179">
    <property type="entry name" value="6-phosphogluconate dehydrogenase C-terminal domain-like"/>
    <property type="match status" value="1"/>
</dbReference>
<evidence type="ECO:0000256" key="9">
    <source>
        <dbReference type="PIRSR" id="PIRSR500134-1"/>
    </source>
</evidence>
<dbReference type="Pfam" id="PF03720">
    <property type="entry name" value="UDPG_MGDP_dh_C"/>
    <property type="match status" value="1"/>
</dbReference>
<evidence type="ECO:0000256" key="4">
    <source>
        <dbReference type="ARBA" id="ARBA00015132"/>
    </source>
</evidence>
<dbReference type="Proteomes" id="UP000018680">
    <property type="component" value="Chromosome"/>
</dbReference>
<keyword evidence="5 8" id="KW-0560">Oxidoreductase</keyword>
<evidence type="ECO:0000256" key="1">
    <source>
        <dbReference type="ARBA" id="ARBA00004701"/>
    </source>
</evidence>
<feature type="binding site" evidence="10">
    <location>
        <begin position="238"/>
        <end position="242"/>
    </location>
    <ligand>
        <name>substrate</name>
    </ligand>
</feature>
<evidence type="ECO:0000313" key="13">
    <source>
        <dbReference type="EMBL" id="AHC16493.1"/>
    </source>
</evidence>
<comment type="catalytic activity">
    <reaction evidence="7 8">
        <text>UDP-alpha-D-glucose + 2 NAD(+) + H2O = UDP-alpha-D-glucuronate + 2 NADH + 3 H(+)</text>
        <dbReference type="Rhea" id="RHEA:23596"/>
        <dbReference type="ChEBI" id="CHEBI:15377"/>
        <dbReference type="ChEBI" id="CHEBI:15378"/>
        <dbReference type="ChEBI" id="CHEBI:57540"/>
        <dbReference type="ChEBI" id="CHEBI:57945"/>
        <dbReference type="ChEBI" id="CHEBI:58052"/>
        <dbReference type="ChEBI" id="CHEBI:58885"/>
        <dbReference type="EC" id="1.1.1.22"/>
    </reaction>
</comment>
<dbReference type="PIRSF" id="PIRSF000124">
    <property type="entry name" value="UDPglc_GDPman_dh"/>
    <property type="match status" value="1"/>
</dbReference>
<dbReference type="InterPro" id="IPR017476">
    <property type="entry name" value="UDP-Glc/GDP-Man"/>
</dbReference>
<name>V5WL87_9SPIO</name>
<dbReference type="InterPro" id="IPR014027">
    <property type="entry name" value="UDP-Glc/GDP-Man_DH_C"/>
</dbReference>
<keyword evidence="14" id="KW-1185">Reference proteome</keyword>
<feature type="binding site" evidence="11">
    <location>
        <position position="70"/>
    </location>
    <ligand>
        <name>NAD(+)</name>
        <dbReference type="ChEBI" id="CHEBI:57540"/>
    </ligand>
</feature>
<dbReference type="PANTHER" id="PTHR43750">
    <property type="entry name" value="UDP-GLUCOSE 6-DEHYDROGENASE TUAD"/>
    <property type="match status" value="1"/>
</dbReference>
<evidence type="ECO:0000256" key="10">
    <source>
        <dbReference type="PIRSR" id="PIRSR500134-2"/>
    </source>
</evidence>
<dbReference type="EC" id="1.1.1.22" evidence="3 8"/>
<dbReference type="Pfam" id="PF03721">
    <property type="entry name" value="UDPG_MGDP_dh_N"/>
    <property type="match status" value="1"/>
</dbReference>
<dbReference type="InterPro" id="IPR001732">
    <property type="entry name" value="UDP-Glc/GDP-Man_DH_N"/>
</dbReference>
<dbReference type="GO" id="GO:0051287">
    <property type="term" value="F:NAD binding"/>
    <property type="evidence" value="ECO:0007669"/>
    <property type="project" value="InterPro"/>
</dbReference>
<feature type="domain" description="UDP-glucose/GDP-mannose dehydrogenase C-terminal" evidence="12">
    <location>
        <begin position="309"/>
        <end position="410"/>
    </location>
</feature>
<proteinExistence type="inferred from homology"/>
<dbReference type="Pfam" id="PF00984">
    <property type="entry name" value="UDPG_MGDP_dh"/>
    <property type="match status" value="1"/>
</dbReference>
<gene>
    <name evidence="13" type="ORF">L21SP2_3153</name>
</gene>
<dbReference type="UniPathway" id="UPA00038">
    <property type="reaction ID" value="UER00491"/>
</dbReference>
<comment type="pathway">
    <text evidence="1">Nucleotide-sugar biosynthesis; UDP-alpha-D-glucuronate biosynthesis; UDP-alpha-D-glucuronate from UDP-alpha-D-glucose: step 1/1.</text>
</comment>
<dbReference type="Gene3D" id="3.40.50.720">
    <property type="entry name" value="NAD(P)-binding Rossmann-like Domain"/>
    <property type="match status" value="2"/>
</dbReference>